<dbReference type="EMBL" id="GFDL01012493">
    <property type="protein sequence ID" value="JAV22552.1"/>
    <property type="molecule type" value="Transcribed_RNA"/>
</dbReference>
<name>A0A1Q3F4R4_CULTA</name>
<sequence length="492" mass="55588">MKTAVILLVLFSSFGNIGSKRGITQHAKLLSVSKGVTNCKCNIAANADNILQNLESLRTSVQELEKVESLEYSHTAECLRAPIKDVVDVGSTIFISLKKISQSSSDNVEVLARNVQVSIQQVKLTENEHVEKLQQVRGTLGDTNFKIVENIHSEFMEKLDEISIENNNLVSSNRVSNNKAMLNINQILKNYGTKLEESIPGLEPVLNSVVSADRSITRIRNAFSKQRLSLRSNLLRVRPYIESNVITNMQRNFKEVDNKITDKGETVVAQLNQFYEKISCECVKNTISIVQSISESVTDNVKLFVKQADKLVVRENYTQALMNESEELVVKLSKNLYETIIQGDMSESCLAKYQNELEKNSETVYSQSTECVWETVYDLKEAALNLNCAFRLALIDLKHEFKSVEKCVTLPTKDTSEMALFQAVECLEQAKLYLMQRRVYVEQMNAYQKMFRKEVSYSSSRYEFCLNSTSAQVGAQVKYLSDAITECGNVQS</sequence>
<protein>
    <submittedName>
        <fullName evidence="2">Putative 56 kDa salivary secreted protein</fullName>
    </submittedName>
</protein>
<reference evidence="2" key="1">
    <citation type="submission" date="2017-01" db="EMBL/GenBank/DDBJ databases">
        <title>A deep insight into the sialotranscriptome of adult male and female Cluex tarsalis mosquitoes.</title>
        <authorList>
            <person name="Ribeiro J.M."/>
            <person name="Moreira F."/>
            <person name="Bernard K.A."/>
            <person name="Calvo E."/>
        </authorList>
    </citation>
    <scope>NUCLEOTIDE SEQUENCE</scope>
    <source>
        <strain evidence="2">Kern County</strain>
        <tissue evidence="2">Salivary glands</tissue>
    </source>
</reference>
<evidence type="ECO:0000313" key="2">
    <source>
        <dbReference type="EMBL" id="JAV22552.1"/>
    </source>
</evidence>
<feature type="chain" id="PRO_5012411042" evidence="1">
    <location>
        <begin position="20"/>
        <end position="492"/>
    </location>
</feature>
<accession>A0A1Q3F4R4</accession>
<organism evidence="2">
    <name type="scientific">Culex tarsalis</name>
    <name type="common">Encephalitis mosquito</name>
    <dbReference type="NCBI Taxonomy" id="7177"/>
    <lineage>
        <taxon>Eukaryota</taxon>
        <taxon>Metazoa</taxon>
        <taxon>Ecdysozoa</taxon>
        <taxon>Arthropoda</taxon>
        <taxon>Hexapoda</taxon>
        <taxon>Insecta</taxon>
        <taxon>Pterygota</taxon>
        <taxon>Neoptera</taxon>
        <taxon>Endopterygota</taxon>
        <taxon>Diptera</taxon>
        <taxon>Nematocera</taxon>
        <taxon>Culicoidea</taxon>
        <taxon>Culicidae</taxon>
        <taxon>Culicinae</taxon>
        <taxon>Culicini</taxon>
        <taxon>Culex</taxon>
        <taxon>Culex</taxon>
    </lineage>
</organism>
<keyword evidence="1" id="KW-0732">Signal</keyword>
<feature type="signal peptide" evidence="1">
    <location>
        <begin position="1"/>
        <end position="19"/>
    </location>
</feature>
<proteinExistence type="predicted"/>
<evidence type="ECO:0000256" key="1">
    <source>
        <dbReference type="SAM" id="SignalP"/>
    </source>
</evidence>
<dbReference type="AlphaFoldDB" id="A0A1Q3F4R4"/>